<evidence type="ECO:0000256" key="1">
    <source>
        <dbReference type="SAM" id="MobiDB-lite"/>
    </source>
</evidence>
<dbReference type="AlphaFoldDB" id="A0A316ZY53"/>
<protein>
    <submittedName>
        <fullName evidence="2">Uncharacterized protein</fullName>
    </submittedName>
</protein>
<gene>
    <name evidence="2" type="ORF">Ptr86124_008392</name>
</gene>
<name>A0A316ZY53_9PLEO</name>
<feature type="region of interest" description="Disordered" evidence="1">
    <location>
        <begin position="102"/>
        <end position="144"/>
    </location>
</feature>
<dbReference type="Proteomes" id="UP000249757">
    <property type="component" value="Unassembled WGS sequence"/>
</dbReference>
<comment type="caution">
    <text evidence="2">The sequence shown here is derived from an EMBL/GenBank/DDBJ whole genome shotgun (WGS) entry which is preliminary data.</text>
</comment>
<dbReference type="EMBL" id="NRDI02000011">
    <property type="protein sequence ID" value="KAI1512426.1"/>
    <property type="molecule type" value="Genomic_DNA"/>
</dbReference>
<keyword evidence="3" id="KW-1185">Reference proteome</keyword>
<accession>A0A316ZY53</accession>
<dbReference type="OrthoDB" id="5428038at2759"/>
<proteinExistence type="predicted"/>
<evidence type="ECO:0000313" key="3">
    <source>
        <dbReference type="Proteomes" id="UP000249757"/>
    </source>
</evidence>
<evidence type="ECO:0000313" key="2">
    <source>
        <dbReference type="EMBL" id="KAI1512426.1"/>
    </source>
</evidence>
<reference evidence="3" key="1">
    <citation type="journal article" date="2022" name="Microb. Genom.">
        <title>A global pangenome for the wheat fungal pathogen Pyrenophora tritici-repentis and prediction of effector protein structural homology.</title>
        <authorList>
            <person name="Moolhuijzen P.M."/>
            <person name="See P.T."/>
            <person name="Shi G."/>
            <person name="Powell H.R."/>
            <person name="Cockram J."/>
            <person name="Jorgensen L.N."/>
            <person name="Benslimane H."/>
            <person name="Strelkov S.E."/>
            <person name="Turner J."/>
            <person name="Liu Z."/>
            <person name="Moffat C.S."/>
        </authorList>
    </citation>
    <scope>NUCLEOTIDE SEQUENCE [LARGE SCALE GENOMIC DNA]</scope>
</reference>
<organism evidence="2 3">
    <name type="scientific">Pyrenophora tritici-repentis</name>
    <dbReference type="NCBI Taxonomy" id="45151"/>
    <lineage>
        <taxon>Eukaryota</taxon>
        <taxon>Fungi</taxon>
        <taxon>Dikarya</taxon>
        <taxon>Ascomycota</taxon>
        <taxon>Pezizomycotina</taxon>
        <taxon>Dothideomycetes</taxon>
        <taxon>Pleosporomycetidae</taxon>
        <taxon>Pleosporales</taxon>
        <taxon>Pleosporineae</taxon>
        <taxon>Pleosporaceae</taxon>
        <taxon>Pyrenophora</taxon>
    </lineage>
</organism>
<sequence>MRRPPIACRRVVHVVQNSCAHHVWISDDVLALAFNTFFLSSCPQQKRHGSHIPGPLEARKRAAKRRMTVSAGFCPQVPFPSTTFNWQAWFGLRKKSQPTWTYKAPSSQRNAAEPMDPTFQPVPSLPEPPFNSTTAAEHAESDTPNSFTQILPQITRHEYGSPAQAHGIKDGTEPACHAVTAKQSNVAALKGGHAQAHFGQFMSRTADASKWDRVERVRLLAMIYDACRPNNADDALYNLMVLQHLITQGWDPTRILSKLRNFALPPTYTAESLTLLECLEKLYVKYPIGQRVHRRVYLKAADMAASAEASKSLSQDLHLLMTIRRTLQISRPDFFQLPSQPLTAFREVVNRIQDNDIRELLRAIEHGIQNVQPMIPTFIARAAADSSFRPVAEQTLLCFPPNMLDRLVKLYSRSFAEAIEKNHGMSVASHRAHLSTLSTWLTVLESLDARTDTHKATHLTTAIRLLAKHILSSNISADMCAPVLLIVSVFQLTHQTLSLADSRERMLRLIHDFEILVPGQKDKLAFQFEEILALILAQMNKTTPFYTPTLNVVTNLYGEFAQLHHIYHFLYALDQQGLTLDHTSSIRIQGRVKKQVACLPEDTASLTERQSQLYAFGLRTCQNTLDVLRSVAGQGTAADLKHVEITISALQSHREFTAILDRAAENNALPQAYATLTADIPSSQRTALIHQLAHHYSLSTTRSHRETWRSIYYLYVFLETQSLPIGPLFTKAVVRSSIIRPLMEHRFVSARRLIWVCNLVARVEGEHVAKQVENNYWLWRGDLIKHAKDVHDQAGGDRKAKASISRLKGIGLI</sequence>